<protein>
    <submittedName>
        <fullName evidence="1">Uncharacterized protein</fullName>
    </submittedName>
</protein>
<gene>
    <name evidence="1" type="primary">WBGene00090447</name>
</gene>
<organism evidence="1 2">
    <name type="scientific">Pristionchus pacificus</name>
    <name type="common">Parasitic nematode worm</name>
    <dbReference type="NCBI Taxonomy" id="54126"/>
    <lineage>
        <taxon>Eukaryota</taxon>
        <taxon>Metazoa</taxon>
        <taxon>Ecdysozoa</taxon>
        <taxon>Nematoda</taxon>
        <taxon>Chromadorea</taxon>
        <taxon>Rhabditida</taxon>
        <taxon>Rhabditina</taxon>
        <taxon>Diplogasteromorpha</taxon>
        <taxon>Diplogasteroidea</taxon>
        <taxon>Neodiplogasteridae</taxon>
        <taxon>Pristionchus</taxon>
    </lineage>
</organism>
<sequence length="237" mass="26381">MPPLPILLLLPCLLQHSILPYSTATDSLVQMEPTLPVEQTSCMKCITEAVPPVTKCTNCEPPIRAKSGIDSECSNTLTCGSGRILIANNRYVITDVQCSHHSSNEEQVWIGRASDGRTIAIENAACFITPISCISLGSFSTRCPRGFICSEVKMNDDQSLVSCGEKGWKEKLKNFFHIYVNRKSLWFRNGINWEELTEDLKCDPKLGAWVETIPVKTEKDGVRRSIITDRLICGKSE</sequence>
<evidence type="ECO:0000313" key="1">
    <source>
        <dbReference type="EnsemblMetazoa" id="PPA00893.1"/>
    </source>
</evidence>
<keyword evidence="2" id="KW-1185">Reference proteome</keyword>
<reference evidence="2" key="1">
    <citation type="journal article" date="2008" name="Nat. Genet.">
        <title>The Pristionchus pacificus genome provides a unique perspective on nematode lifestyle and parasitism.</title>
        <authorList>
            <person name="Dieterich C."/>
            <person name="Clifton S.W."/>
            <person name="Schuster L.N."/>
            <person name="Chinwalla A."/>
            <person name="Delehaunty K."/>
            <person name="Dinkelacker I."/>
            <person name="Fulton L."/>
            <person name="Fulton R."/>
            <person name="Godfrey J."/>
            <person name="Minx P."/>
            <person name="Mitreva M."/>
            <person name="Roeseler W."/>
            <person name="Tian H."/>
            <person name="Witte H."/>
            <person name="Yang S.P."/>
            <person name="Wilson R.K."/>
            <person name="Sommer R.J."/>
        </authorList>
    </citation>
    <scope>NUCLEOTIDE SEQUENCE [LARGE SCALE GENOMIC DNA]</scope>
    <source>
        <strain evidence="2">PS312</strain>
    </source>
</reference>
<accession>A0A2A6BQS1</accession>
<reference evidence="1" key="2">
    <citation type="submission" date="2022-06" db="UniProtKB">
        <authorList>
            <consortium name="EnsemblMetazoa"/>
        </authorList>
    </citation>
    <scope>IDENTIFICATION</scope>
    <source>
        <strain evidence="1">PS312</strain>
    </source>
</reference>
<evidence type="ECO:0000313" key="2">
    <source>
        <dbReference type="Proteomes" id="UP000005239"/>
    </source>
</evidence>
<name>A0A2A6BQS1_PRIPA</name>
<dbReference type="EnsemblMetazoa" id="PPA00893.1">
    <property type="protein sequence ID" value="PPA00893.1"/>
    <property type="gene ID" value="WBGene00090447"/>
</dbReference>
<dbReference type="AlphaFoldDB" id="A0A2A6BQS1"/>
<proteinExistence type="predicted"/>
<accession>A0A8R1Y2N8</accession>
<dbReference type="Proteomes" id="UP000005239">
    <property type="component" value="Unassembled WGS sequence"/>
</dbReference>